<keyword evidence="10" id="KW-1185">Reference proteome</keyword>
<dbReference type="CDD" id="cd06530">
    <property type="entry name" value="S26_SPase_I"/>
    <property type="match status" value="1"/>
</dbReference>
<name>A0A926ENW1_9FIRM</name>
<dbReference type="Gene3D" id="2.10.109.10">
    <property type="entry name" value="Umud Fragment, subunit A"/>
    <property type="match status" value="1"/>
</dbReference>
<dbReference type="PROSITE" id="PS00761">
    <property type="entry name" value="SPASE_I_3"/>
    <property type="match status" value="1"/>
</dbReference>
<dbReference type="Pfam" id="PF10502">
    <property type="entry name" value="Peptidase_S26"/>
    <property type="match status" value="1"/>
</dbReference>
<reference evidence="9" key="1">
    <citation type="submission" date="2020-08" db="EMBL/GenBank/DDBJ databases">
        <title>Genome public.</title>
        <authorList>
            <person name="Liu C."/>
            <person name="Sun Q."/>
        </authorList>
    </citation>
    <scope>NUCLEOTIDE SEQUENCE</scope>
    <source>
        <strain evidence="9">NSJ-12</strain>
    </source>
</reference>
<dbReference type="NCBIfam" id="TIGR02227">
    <property type="entry name" value="sigpep_I_bact"/>
    <property type="match status" value="1"/>
</dbReference>
<evidence type="ECO:0000256" key="1">
    <source>
        <dbReference type="ARBA" id="ARBA00000677"/>
    </source>
</evidence>
<dbReference type="Proteomes" id="UP000655830">
    <property type="component" value="Unassembled WGS sequence"/>
</dbReference>
<dbReference type="GO" id="GO:0006465">
    <property type="term" value="P:signal peptide processing"/>
    <property type="evidence" value="ECO:0007669"/>
    <property type="project" value="InterPro"/>
</dbReference>
<dbReference type="InterPro" id="IPR019533">
    <property type="entry name" value="Peptidase_S26"/>
</dbReference>
<feature type="active site" evidence="6">
    <location>
        <position position="81"/>
    </location>
</feature>
<comment type="subcellular location">
    <subcellularLocation>
        <location evidence="2">Cell membrane</location>
        <topology evidence="2">Single-pass type II membrane protein</topology>
    </subcellularLocation>
    <subcellularLocation>
        <location evidence="7">Membrane</location>
        <topology evidence="7">Single-pass type II membrane protein</topology>
    </subcellularLocation>
</comment>
<proteinExistence type="inferred from homology"/>
<dbReference type="EMBL" id="JACRSY010000054">
    <property type="protein sequence ID" value="MBC8581478.1"/>
    <property type="molecule type" value="Genomic_DNA"/>
</dbReference>
<feature type="active site" evidence="6">
    <location>
        <position position="41"/>
    </location>
</feature>
<protein>
    <recommendedName>
        <fullName evidence="4 7">Signal peptidase I</fullName>
        <ecNumber evidence="4 7">3.4.21.89</ecNumber>
    </recommendedName>
</protein>
<evidence type="ECO:0000313" key="9">
    <source>
        <dbReference type="EMBL" id="MBC8581478.1"/>
    </source>
</evidence>
<feature type="domain" description="Peptidase S26" evidence="8">
    <location>
        <begin position="11"/>
        <end position="166"/>
    </location>
</feature>
<dbReference type="PANTHER" id="PTHR43390:SF1">
    <property type="entry name" value="CHLOROPLAST PROCESSING PEPTIDASE"/>
    <property type="match status" value="1"/>
</dbReference>
<evidence type="ECO:0000256" key="2">
    <source>
        <dbReference type="ARBA" id="ARBA00004401"/>
    </source>
</evidence>
<organism evidence="9 10">
    <name type="scientific">Zhenhengia yiwuensis</name>
    <dbReference type="NCBI Taxonomy" id="2763666"/>
    <lineage>
        <taxon>Bacteria</taxon>
        <taxon>Bacillati</taxon>
        <taxon>Bacillota</taxon>
        <taxon>Clostridia</taxon>
        <taxon>Lachnospirales</taxon>
        <taxon>Lachnospiraceae</taxon>
        <taxon>Zhenhengia</taxon>
    </lineage>
</organism>
<dbReference type="InterPro" id="IPR000223">
    <property type="entry name" value="Pept_S26A_signal_pept_1"/>
</dbReference>
<evidence type="ECO:0000256" key="6">
    <source>
        <dbReference type="PIRSR" id="PIRSR600223-1"/>
    </source>
</evidence>
<comment type="catalytic activity">
    <reaction evidence="1 7">
        <text>Cleavage of hydrophobic, N-terminal signal or leader sequences from secreted and periplasmic proteins.</text>
        <dbReference type="EC" id="3.4.21.89"/>
    </reaction>
</comment>
<keyword evidence="5 7" id="KW-0378">Hydrolase</keyword>
<evidence type="ECO:0000259" key="8">
    <source>
        <dbReference type="Pfam" id="PF10502"/>
    </source>
</evidence>
<sequence>MDKVIKAKNIMDTIKDLLIVILVAVLITQFIATRTRVPSGSMEPTIKIGDNLIISRISSYYREPERGEVVIFYQDKERMVKRLIGMPGEIVDLRDGYVYINGNRLDEEAYLGGEVMTVPLYDPRYERIDFPYIIPEDSYFFMGDNRGHSLDSRVFGAVKKDKVIAIGAYRIYPFDQLGTIQ</sequence>
<evidence type="ECO:0000256" key="3">
    <source>
        <dbReference type="ARBA" id="ARBA00009370"/>
    </source>
</evidence>
<comment type="caution">
    <text evidence="9">The sequence shown here is derived from an EMBL/GenBank/DDBJ whole genome shotgun (WGS) entry which is preliminary data.</text>
</comment>
<evidence type="ECO:0000256" key="5">
    <source>
        <dbReference type="ARBA" id="ARBA00022801"/>
    </source>
</evidence>
<dbReference type="PROSITE" id="PS00760">
    <property type="entry name" value="SPASE_I_2"/>
    <property type="match status" value="1"/>
</dbReference>
<dbReference type="GO" id="GO:0009003">
    <property type="term" value="F:signal peptidase activity"/>
    <property type="evidence" value="ECO:0007669"/>
    <property type="project" value="UniProtKB-EC"/>
</dbReference>
<dbReference type="InterPro" id="IPR019758">
    <property type="entry name" value="Pept_S26A_signal_pept_1_CS"/>
</dbReference>
<dbReference type="GO" id="GO:0004252">
    <property type="term" value="F:serine-type endopeptidase activity"/>
    <property type="evidence" value="ECO:0007669"/>
    <property type="project" value="InterPro"/>
</dbReference>
<dbReference type="EC" id="3.4.21.89" evidence="4 7"/>
<dbReference type="PANTHER" id="PTHR43390">
    <property type="entry name" value="SIGNAL PEPTIDASE I"/>
    <property type="match status" value="1"/>
</dbReference>
<keyword evidence="7" id="KW-0645">Protease</keyword>
<comment type="similarity">
    <text evidence="3 7">Belongs to the peptidase S26 family.</text>
</comment>
<dbReference type="InterPro" id="IPR019757">
    <property type="entry name" value="Pept_S26A_signal_pept_1_Lys-AS"/>
</dbReference>
<dbReference type="PRINTS" id="PR00727">
    <property type="entry name" value="LEADERPTASE"/>
</dbReference>
<accession>A0A926ENW1</accession>
<evidence type="ECO:0000313" key="10">
    <source>
        <dbReference type="Proteomes" id="UP000655830"/>
    </source>
</evidence>
<dbReference type="SUPFAM" id="SSF51306">
    <property type="entry name" value="LexA/Signal peptidase"/>
    <property type="match status" value="1"/>
</dbReference>
<gene>
    <name evidence="9" type="primary">lepB</name>
    <name evidence="9" type="ORF">H8718_18510</name>
</gene>
<evidence type="ECO:0000256" key="7">
    <source>
        <dbReference type="RuleBase" id="RU362042"/>
    </source>
</evidence>
<dbReference type="RefSeq" id="WP_249334425.1">
    <property type="nucleotide sequence ID" value="NZ_JACRSY010000054.1"/>
</dbReference>
<dbReference type="GO" id="GO:0005886">
    <property type="term" value="C:plasma membrane"/>
    <property type="evidence" value="ECO:0007669"/>
    <property type="project" value="UniProtKB-SubCell"/>
</dbReference>
<evidence type="ECO:0000256" key="4">
    <source>
        <dbReference type="ARBA" id="ARBA00013208"/>
    </source>
</evidence>
<dbReference type="InterPro" id="IPR036286">
    <property type="entry name" value="LexA/Signal_pep-like_sf"/>
</dbReference>
<dbReference type="AlphaFoldDB" id="A0A926ENW1"/>